<keyword evidence="1" id="KW-1133">Transmembrane helix</keyword>
<dbReference type="InterPro" id="IPR052913">
    <property type="entry name" value="Glycopeptide_resist_protein"/>
</dbReference>
<evidence type="ECO:0000259" key="2">
    <source>
        <dbReference type="Pfam" id="PF12229"/>
    </source>
</evidence>
<dbReference type="PANTHER" id="PTHR35788:SF1">
    <property type="entry name" value="EXPORTED PROTEIN"/>
    <property type="match status" value="1"/>
</dbReference>
<dbReference type="EMBL" id="JASNVH010000021">
    <property type="protein sequence ID" value="MDK4307901.1"/>
    <property type="molecule type" value="Genomic_DNA"/>
</dbReference>
<protein>
    <submittedName>
        <fullName evidence="3">VanW family protein</fullName>
    </submittedName>
</protein>
<proteinExistence type="predicted"/>
<evidence type="ECO:0000256" key="1">
    <source>
        <dbReference type="SAM" id="Phobius"/>
    </source>
</evidence>
<dbReference type="Proteomes" id="UP001224412">
    <property type="component" value="Unassembled WGS sequence"/>
</dbReference>
<dbReference type="InterPro" id="IPR007391">
    <property type="entry name" value="Vancomycin_resist_VanW"/>
</dbReference>
<accession>A0AAP4F5K6</accession>
<keyword evidence="1" id="KW-0472">Membrane</keyword>
<dbReference type="AlphaFoldDB" id="A0AAP4F5K6"/>
<dbReference type="PANTHER" id="PTHR35788">
    <property type="entry name" value="EXPORTED PROTEIN-RELATED"/>
    <property type="match status" value="1"/>
</dbReference>
<dbReference type="RefSeq" id="WP_284599396.1">
    <property type="nucleotide sequence ID" value="NZ_JASNVH010000021.1"/>
</dbReference>
<feature type="transmembrane region" description="Helical" evidence="1">
    <location>
        <begin position="12"/>
        <end position="32"/>
    </location>
</feature>
<feature type="domain" description="YoaR-like putative peptidoglycan binding" evidence="2">
    <location>
        <begin position="227"/>
        <end position="320"/>
    </location>
</feature>
<gene>
    <name evidence="3" type="ORF">QPX42_10205</name>
</gene>
<organism evidence="3 4">
    <name type="scientific">Corynebacterium pseudodiphtheriticum</name>
    <dbReference type="NCBI Taxonomy" id="37637"/>
    <lineage>
        <taxon>Bacteria</taxon>
        <taxon>Bacillati</taxon>
        <taxon>Actinomycetota</taxon>
        <taxon>Actinomycetes</taxon>
        <taxon>Mycobacteriales</taxon>
        <taxon>Corynebacteriaceae</taxon>
        <taxon>Corynebacterium</taxon>
    </lineage>
</organism>
<dbReference type="Pfam" id="PF04294">
    <property type="entry name" value="VanW"/>
    <property type="match status" value="1"/>
</dbReference>
<comment type="caution">
    <text evidence="3">The sequence shown here is derived from an EMBL/GenBank/DDBJ whole genome shotgun (WGS) entry which is preliminary data.</text>
</comment>
<dbReference type="Pfam" id="PF12229">
    <property type="entry name" value="PG_binding_4"/>
    <property type="match status" value="1"/>
</dbReference>
<name>A0AAP4F5K6_9CORY</name>
<evidence type="ECO:0000313" key="4">
    <source>
        <dbReference type="Proteomes" id="UP001224412"/>
    </source>
</evidence>
<reference evidence="3" key="1">
    <citation type="submission" date="2023-05" db="EMBL/GenBank/DDBJ databases">
        <title>Metabolic capabilities are highly conserved among human nasal-associated Corynebacterium species in pangenomic analyses.</title>
        <authorList>
            <person name="Tran T.H."/>
            <person name="Roberts A.Q."/>
            <person name="Escapa I.F."/>
            <person name="Gao W."/>
            <person name="Conlan S."/>
            <person name="Kong H."/>
            <person name="Segre J.A."/>
            <person name="Kelly M.S."/>
            <person name="Lemon K.P."/>
        </authorList>
    </citation>
    <scope>NUCLEOTIDE SEQUENCE</scope>
    <source>
        <strain evidence="3">KPL2773</strain>
    </source>
</reference>
<keyword evidence="1" id="KW-0812">Transmembrane</keyword>
<dbReference type="InterPro" id="IPR022029">
    <property type="entry name" value="YoaR-like_PG-bd"/>
</dbReference>
<evidence type="ECO:0000313" key="3">
    <source>
        <dbReference type="EMBL" id="MDK4307901.1"/>
    </source>
</evidence>
<sequence length="561" mass="59987">MNSAKSRSFKGVAIVLGVFVGLFVIAGIAYAIDVSTNQGKIPRATSVGGVDISSLEREDALAKLDDELREAENEPVRVTAGEKTTEFVPAQAGLRLDLEGTIAAIPDESMNPLVRLASFFRSTKEVDVQTAEDPAALNPELDRMVGELHRDPEDGAVFLEAGNVEPRDAVPGQEVDRAQLQEEVASSWLDPEGIAVEPNEIEPVINQDQVDAIAEGLAAKAVSGPLKVHGRENITGTIEPARIGEFVHFEAHEGHLEPRVDESKARDILGEGLAESERPMKNARLSMSGGQRQVTPHVDGEVIDWEQTMAGFAERVLGDDREWDATYEDQPATFTTADAEASTFDQVVGEFTTSGYSPASGTNISVISNALNGTIVSPGETFSVNQATGSRTAAQGYVESGVIYEGRADTAVGGGISQYATTLYNAAYFAAMEDVAHTPHSYYISRYPAGREATLYDGVIDLKFRNNSNHPVRIESSVGGGSVTVRLMGVKEYEVESISGGRWAHTNPPKQKVSGSNCIPTSGIPGFTTSDTRVIRTLGGAEVSRNTQTTVYDPQPIVTCG</sequence>